<accession>A0A5E4WE03</accession>
<dbReference type="RefSeq" id="WP_191629085.1">
    <property type="nucleotide sequence ID" value="NZ_CABPRZ010000012.1"/>
</dbReference>
<dbReference type="InterPro" id="IPR006315">
    <property type="entry name" value="OM_autotransptr_brl_dom"/>
</dbReference>
<evidence type="ECO:0000256" key="1">
    <source>
        <dbReference type="ARBA" id="ARBA00022729"/>
    </source>
</evidence>
<dbReference type="EMBL" id="CABPRZ010000012">
    <property type="protein sequence ID" value="VVE22383.1"/>
    <property type="molecule type" value="Genomic_DNA"/>
</dbReference>
<evidence type="ECO:0000259" key="2">
    <source>
        <dbReference type="PROSITE" id="PS51208"/>
    </source>
</evidence>
<dbReference type="NCBIfam" id="TIGR01414">
    <property type="entry name" value="autotrans_barl"/>
    <property type="match status" value="1"/>
</dbReference>
<dbReference type="InterPro" id="IPR005546">
    <property type="entry name" value="Autotransporte_beta"/>
</dbReference>
<dbReference type="NCBIfam" id="TIGR02601">
    <property type="entry name" value="autotrns_rpt"/>
    <property type="match status" value="1"/>
</dbReference>
<dbReference type="Gene3D" id="2.40.128.130">
    <property type="entry name" value="Autotransporter beta-domain"/>
    <property type="match status" value="1"/>
</dbReference>
<keyword evidence="3" id="KW-0645">Protease</keyword>
<keyword evidence="1" id="KW-0732">Signal</keyword>
<name>A0A5E4WE03_9BURK</name>
<dbReference type="SUPFAM" id="SSF51126">
    <property type="entry name" value="Pectin lyase-like"/>
    <property type="match status" value="1"/>
</dbReference>
<proteinExistence type="predicted"/>
<evidence type="ECO:0000313" key="4">
    <source>
        <dbReference type="Proteomes" id="UP000414233"/>
    </source>
</evidence>
<gene>
    <name evidence="3" type="ORF">PTE30175_03127</name>
</gene>
<keyword evidence="4" id="KW-1185">Reference proteome</keyword>
<dbReference type="SMART" id="SM00869">
    <property type="entry name" value="Autotransporter"/>
    <property type="match status" value="1"/>
</dbReference>
<dbReference type="Pfam" id="PF03797">
    <property type="entry name" value="Autotransporter"/>
    <property type="match status" value="1"/>
</dbReference>
<sequence>MNTGNFQRVRRDARTAAIAICIGLASDTVRATCTTTGNVVICAGPAPVLTPSVANAADGLRVDVHGDATVGVPPGLGGAAVFLTGNDVTLNNAGVIDAALLGVSSVLASGAVIGNASASNLMVSNSGIMMGTTGLLGATLPSLDGMALSITNGAGGLSIVENAGVIGATSLAGVSVNPADTPVIAALGGGRVIFTNSGRITGRIAFAPTGIGGTGHSFINSGTIDGSVSLGANRANIFTAVTGSKVSAIGSVGGTALGVDGLPLAFAATGTVDGGAGGNNTLLLQDSVSGPGSGNGGTGMLDAKRYLNFNQVIVNSGTWTISGALAVQTADLNGGVAIIDNPAGLGNGIVIADAGTLSSGVDGLTLTNDVMIANGGLTIDGRYDLVLAGTLSGAGALTKDGPAAITLSGANTYTGDTVIAGGTLSLLGSIGASRVSVTAGALSVAPDNGGPFAGTQSVGGLSVGSGGTVIVGASASNGNGLQVNGDVSFAPGSVYQVKTSPTGPTSQIHAAGSATLSGGTVAVDAEPGAHAPTSTAVILTAAGGVTGVFDAVTTNLLFLTPELTYAPTRVSLTFTRNDVPIVEVADTPNQESVAAILDTIEADDPTPASEALTDALVSLDEPATESALDRLSGDVHASVSSMLLDDSRFIREALTHRLRGTTARDATAWAAGYGSRSRMNGSNAANGGNGAADLTRRLGGVFLGVDGPVGDAWRIGTAGGLGHSTFDTGPAASGRANIAHMALYAGGRREPFGVLVGTAYTWQRLDVTRNVAFPGYQETDRAVYDADTAQVFGEVNARIQASRLTLEPFAGLAYARLRTGAFQETGGAAALRAEGRTQHVTFSTTGLRLAAPLIAETLTARATLGWRHAFGDTTPAARLTLAGSAVPYTVGGVPVARNALIVEAGLETSLSRALTLQISYAGQFGGGIADNALFGIFNWQF</sequence>
<keyword evidence="3" id="KW-0378">Hydrolase</keyword>
<dbReference type="EC" id="3.4.21.-" evidence="3"/>
<evidence type="ECO:0000313" key="3">
    <source>
        <dbReference type="EMBL" id="VVE22383.1"/>
    </source>
</evidence>
<dbReference type="PROSITE" id="PS51208">
    <property type="entry name" value="AUTOTRANSPORTER"/>
    <property type="match status" value="1"/>
</dbReference>
<dbReference type="GO" id="GO:0019867">
    <property type="term" value="C:outer membrane"/>
    <property type="evidence" value="ECO:0007669"/>
    <property type="project" value="InterPro"/>
</dbReference>
<protein>
    <submittedName>
        <fullName evidence="3">Extracellular serine protease</fullName>
        <ecNumber evidence="3">3.4.21.-</ecNumber>
    </submittedName>
</protein>
<feature type="domain" description="Autotransporter" evidence="2">
    <location>
        <begin position="661"/>
        <end position="941"/>
    </location>
</feature>
<dbReference type="InterPro" id="IPR013425">
    <property type="entry name" value="Autotrns_rpt"/>
</dbReference>
<dbReference type="Proteomes" id="UP000414233">
    <property type="component" value="Unassembled WGS sequence"/>
</dbReference>
<dbReference type="InterPro" id="IPR036709">
    <property type="entry name" value="Autotransporte_beta_dom_sf"/>
</dbReference>
<dbReference type="Pfam" id="PF12951">
    <property type="entry name" value="PATR"/>
    <property type="match status" value="1"/>
</dbReference>
<dbReference type="AlphaFoldDB" id="A0A5E4WE03"/>
<dbReference type="GO" id="GO:0006508">
    <property type="term" value="P:proteolysis"/>
    <property type="evidence" value="ECO:0007669"/>
    <property type="project" value="UniProtKB-KW"/>
</dbReference>
<organism evidence="3 4">
    <name type="scientific">Pandoraea terrae</name>
    <dbReference type="NCBI Taxonomy" id="1537710"/>
    <lineage>
        <taxon>Bacteria</taxon>
        <taxon>Pseudomonadati</taxon>
        <taxon>Pseudomonadota</taxon>
        <taxon>Betaproteobacteria</taxon>
        <taxon>Burkholderiales</taxon>
        <taxon>Burkholderiaceae</taxon>
        <taxon>Pandoraea</taxon>
    </lineage>
</organism>
<dbReference type="InterPro" id="IPR011050">
    <property type="entry name" value="Pectin_lyase_fold/virulence"/>
</dbReference>
<dbReference type="SUPFAM" id="SSF103515">
    <property type="entry name" value="Autotransporter"/>
    <property type="match status" value="1"/>
</dbReference>
<dbReference type="GO" id="GO:0008233">
    <property type="term" value="F:peptidase activity"/>
    <property type="evidence" value="ECO:0007669"/>
    <property type="project" value="UniProtKB-KW"/>
</dbReference>
<reference evidence="3 4" key="1">
    <citation type="submission" date="2019-08" db="EMBL/GenBank/DDBJ databases">
        <authorList>
            <person name="Peeters C."/>
        </authorList>
    </citation>
    <scope>NUCLEOTIDE SEQUENCE [LARGE SCALE GENOMIC DNA]</scope>
    <source>
        <strain evidence="3 4">LMG 30175</strain>
    </source>
</reference>